<comment type="caution">
    <text evidence="3">The sequence shown here is derived from an EMBL/GenBank/DDBJ whole genome shotgun (WGS) entry which is preliminary data.</text>
</comment>
<dbReference type="Proteomes" id="UP001623600">
    <property type="component" value="Unassembled WGS sequence"/>
</dbReference>
<gene>
    <name evidence="3" type="ORF">ACJDTP_10245</name>
</gene>
<name>A0ABW8S4A1_9CLOT</name>
<dbReference type="RefSeq" id="WP_406761107.1">
    <property type="nucleotide sequence ID" value="NZ_JBJIAB010000010.1"/>
</dbReference>
<keyword evidence="4" id="KW-1185">Reference proteome</keyword>
<dbReference type="EMBL" id="JBJIAB010000010">
    <property type="protein sequence ID" value="MFL0165446.1"/>
    <property type="molecule type" value="Genomic_DNA"/>
</dbReference>
<feature type="domain" description="Pyruvate carboxyltransferase" evidence="2">
    <location>
        <begin position="121"/>
        <end position="254"/>
    </location>
</feature>
<dbReference type="InterPro" id="IPR000891">
    <property type="entry name" value="PYR_CT"/>
</dbReference>
<dbReference type="Pfam" id="PF00682">
    <property type="entry name" value="HMGL-like"/>
    <property type="match status" value="1"/>
</dbReference>
<dbReference type="PANTHER" id="PTHR10277">
    <property type="entry name" value="HOMOCITRATE SYNTHASE-RELATED"/>
    <property type="match status" value="1"/>
</dbReference>
<dbReference type="Gene3D" id="3.20.20.70">
    <property type="entry name" value="Aldolase class I"/>
    <property type="match status" value="1"/>
</dbReference>
<accession>A0ABW8S4A1</accession>
<dbReference type="InterPro" id="IPR050073">
    <property type="entry name" value="2-IPM_HCS-like"/>
</dbReference>
<evidence type="ECO:0000313" key="3">
    <source>
        <dbReference type="EMBL" id="MFL0165446.1"/>
    </source>
</evidence>
<dbReference type="InterPro" id="IPR013785">
    <property type="entry name" value="Aldolase_TIM"/>
</dbReference>
<keyword evidence="1" id="KW-0464">Manganese</keyword>
<sequence length="536" mass="62215">MLNIKLLDCTLRDGGYLVDAEFGDTTIKGIICGLLESNIDIIECGFLKNEEHKLGTTIYNNISQVKEYLPKDTKKASFVLLADYSRYSISNLENYDGGAIDGIRACFFKDERYEVIDFCREIVKKGYKLYVQPVDILGYSDKELIEFIEMVNPLEPYAFSIVDTFGSMYKSDLQRVFYLINNNLTKTSSIGFHSHNNLQMSFALSQEFVEFSQGLRNVIIDSTICGLGRGAGNTNTELMLQYMNKKFNANYDIDIILDLIDNYIESIKARCEWGYSIPYYLAGSYSAHVNNISYLIKKASISSKDMRFILNKIGSTNRKRYDYNLLEKTYVEYVNTFKDDSKEKHILKQIFMGRDILIILPGKTLVTFESVILKYINEYNPIVISVNIIIDKYKIDYIYFSNRQRYNYWKHDSRYKRYKKIITSNISKNTIEDEISVDFGKLVKCGWEQLDNSGILLLRLLDLFNVNSIALAGFDGYNNAYYDNYARQELERKLDFISSENANRELLSMLEEYKATRQSKCKISFITPSKFQEVFK</sequence>
<evidence type="ECO:0000259" key="2">
    <source>
        <dbReference type="Pfam" id="PF00682"/>
    </source>
</evidence>
<evidence type="ECO:0000256" key="1">
    <source>
        <dbReference type="ARBA" id="ARBA00023211"/>
    </source>
</evidence>
<proteinExistence type="predicted"/>
<evidence type="ECO:0000313" key="4">
    <source>
        <dbReference type="Proteomes" id="UP001623600"/>
    </source>
</evidence>
<dbReference type="PANTHER" id="PTHR10277:SF9">
    <property type="entry name" value="2-ISOPROPYLMALATE SYNTHASE 1, CHLOROPLASTIC-RELATED"/>
    <property type="match status" value="1"/>
</dbReference>
<dbReference type="SUPFAM" id="SSF51569">
    <property type="entry name" value="Aldolase"/>
    <property type="match status" value="1"/>
</dbReference>
<dbReference type="CDD" id="cd07944">
    <property type="entry name" value="DRE_TIM_HOA_like"/>
    <property type="match status" value="1"/>
</dbReference>
<protein>
    <submittedName>
        <fullName evidence="3">Aldolase catalytic domain-containing protein</fullName>
    </submittedName>
</protein>
<organism evidence="3 4">
    <name type="scientific">Candidatus Clostridium helianthi</name>
    <dbReference type="NCBI Taxonomy" id="3381660"/>
    <lineage>
        <taxon>Bacteria</taxon>
        <taxon>Bacillati</taxon>
        <taxon>Bacillota</taxon>
        <taxon>Clostridia</taxon>
        <taxon>Eubacteriales</taxon>
        <taxon>Clostridiaceae</taxon>
        <taxon>Clostridium</taxon>
    </lineage>
</organism>
<reference evidence="3 4" key="1">
    <citation type="submission" date="2024-11" db="EMBL/GenBank/DDBJ databases">
        <authorList>
            <person name="Heng Y.C."/>
            <person name="Lim A.C.H."/>
            <person name="Lee J.K.Y."/>
            <person name="Kittelmann S."/>
        </authorList>
    </citation>
    <scope>NUCLEOTIDE SEQUENCE [LARGE SCALE GENOMIC DNA]</scope>
    <source>
        <strain evidence="3 4">WILCCON 0112</strain>
    </source>
</reference>